<gene>
    <name evidence="1" type="ORF">M427DRAFT_160377</name>
</gene>
<keyword evidence="2" id="KW-1185">Reference proteome</keyword>
<name>A0A138ZZW6_GONPJ</name>
<reference evidence="1 2" key="1">
    <citation type="journal article" date="2015" name="Genome Biol. Evol.">
        <title>Phylogenomic analyses indicate that early fungi evolved digesting cell walls of algal ancestors of land plants.</title>
        <authorList>
            <person name="Chang Y."/>
            <person name="Wang S."/>
            <person name="Sekimoto S."/>
            <person name="Aerts A.L."/>
            <person name="Choi C."/>
            <person name="Clum A."/>
            <person name="LaButti K.M."/>
            <person name="Lindquist E.A."/>
            <person name="Yee Ngan C."/>
            <person name="Ohm R.A."/>
            <person name="Salamov A.A."/>
            <person name="Grigoriev I.V."/>
            <person name="Spatafora J.W."/>
            <person name="Berbee M.L."/>
        </authorList>
    </citation>
    <scope>NUCLEOTIDE SEQUENCE [LARGE SCALE GENOMIC DNA]</scope>
    <source>
        <strain evidence="1 2">JEL478</strain>
    </source>
</reference>
<evidence type="ECO:0000313" key="1">
    <source>
        <dbReference type="EMBL" id="KXS09683.1"/>
    </source>
</evidence>
<evidence type="ECO:0000313" key="2">
    <source>
        <dbReference type="Proteomes" id="UP000070544"/>
    </source>
</evidence>
<sequence>MVFPSSRLKLSVVAAASLLLLVFISTRYFPQKGYRIVFHDGIFQSDNAIAVDASPSNAISFSKKLGVVLVTTVTNEEMHLLRELVGSIHSFRQHNFDVPHLIVYGFGVSEKEKKEIGLWRNVDYFDAASELLLGAYRVAKLPPTSLSVDDVKSLRLSTHAILSALDITLRKFGSALYVRCDLHFDRDTLVALSQHVALNGYFLGRESSDSELSSVAFFFPAMGFRLDSAATRDLILHPLQCLRGYQCSNTRAPTYDTHLLSRFYLTPSTSSKYELQSFCHVLLRDDVLYTHIIASSDQHTDPPHPTASRFPYNKTRVALGIPTVSTAGMSPVDLPILTTFLPSLVTSITLEERNKYSFVLYIGFDEGDILWDDHVSFSETERAIWSSVGGVENGWMEFVFVRVPFSKGWVTFIWNALFTLSINSGASYFYQVNDDLRFVTAGWTTKLIHALERTDGFGVAGPKDPRHQRKLLTQAMVGRKHYDLFGRLYPVDIKDWFSDDWLSEVYGSQYTHLVTDVTVRTFCPALRSSTNETRDFPALARNQVENTNTQGTRYDICRKPRYEQALKDGKEVVRKWLVQGEGAGVSRRSLIGI</sequence>
<dbReference type="Proteomes" id="UP000070544">
    <property type="component" value="Unassembled WGS sequence"/>
</dbReference>
<proteinExistence type="predicted"/>
<accession>A0A138ZZW6</accession>
<dbReference type="EMBL" id="KQ965855">
    <property type="protein sequence ID" value="KXS09683.1"/>
    <property type="molecule type" value="Genomic_DNA"/>
</dbReference>
<dbReference type="AlphaFoldDB" id="A0A138ZZW6"/>
<protein>
    <submittedName>
        <fullName evidence="1">Uncharacterized protein</fullName>
    </submittedName>
</protein>
<dbReference type="OMA" id="CYIINRE"/>
<organism evidence="1 2">
    <name type="scientific">Gonapodya prolifera (strain JEL478)</name>
    <name type="common">Monoblepharis prolifera</name>
    <dbReference type="NCBI Taxonomy" id="1344416"/>
    <lineage>
        <taxon>Eukaryota</taxon>
        <taxon>Fungi</taxon>
        <taxon>Fungi incertae sedis</taxon>
        <taxon>Chytridiomycota</taxon>
        <taxon>Chytridiomycota incertae sedis</taxon>
        <taxon>Monoblepharidomycetes</taxon>
        <taxon>Monoblepharidales</taxon>
        <taxon>Gonapodyaceae</taxon>
        <taxon>Gonapodya</taxon>
    </lineage>
</organism>
<dbReference type="OrthoDB" id="10248979at2759"/>